<protein>
    <submittedName>
        <fullName evidence="2">TPR repeat, SEL1 subfamily protein</fullName>
    </submittedName>
</protein>
<dbReference type="InterPro" id="IPR029030">
    <property type="entry name" value="Caspase-like_dom_sf"/>
</dbReference>
<gene>
    <name evidence="2" type="ORF">BN874_2090001</name>
</gene>
<dbReference type="GO" id="GO:0004197">
    <property type="term" value="F:cysteine-type endopeptidase activity"/>
    <property type="evidence" value="ECO:0007669"/>
    <property type="project" value="InterPro"/>
</dbReference>
<dbReference type="PANTHER" id="PTHR22576">
    <property type="entry name" value="MUCOSA ASSOCIATED LYMPHOID TISSUE LYMPHOMA TRANSLOCATION PROTEIN 1/PARACASPASE"/>
    <property type="match status" value="1"/>
</dbReference>
<sequence length="584" mass="63667">MFLINYTKSKAIVRNFQTVLLLLCIAFVGAACVDNPSVIKSSSAQMAGAATGDPNSFMVVDCLLPGQLRKLGATKTYLTARRAVRTSALDCEIRGGEYVAYDRANYATSLKVWLPLAEKGDTLAQVYVGEIFEKGMGLPPDYATAAHWYRKAADQGSNRAQISLGFLYERGLGVNHDPVSALNWYRKAAGMPEVITLESQPPTSPVQVQSLQATDRGTIPQIELIEPPLKATRSIEAPIIKTRSNQSRTIVGRVIASTAITRLSLNNQPLTVDAQGLFRGEIQIADSSQPVEIIAVDKKARTGSLRIIFVPESVEANVAVESAETASLAITASAIHQIDFGNYHALIIGNEDYLHLQKLDTPVNDANAIAKVLHDHYGFRNTLLLNANRYQILSAINKLREDMTDKDNLLIYYAGHGTLDRVNMRGYWQPVDAEESNTANWISTFDITDLLNVMSAKGVLVIADSCYSGAMTLSSVPNLAAGLSEEKRLQAFKQISSKRSRTVLTSGGLAPVLDGGGDGHSLFSKALLDMLENNHDIVEGLKLYQNTGKKVSFEASKIRFSQVPQYAAIRNAGHEAGDFFFVPR</sequence>
<dbReference type="InterPro" id="IPR011600">
    <property type="entry name" value="Pept_C14_caspase"/>
</dbReference>
<dbReference type="InterPro" id="IPR006597">
    <property type="entry name" value="Sel1-like"/>
</dbReference>
<dbReference type="SUPFAM" id="SSF81901">
    <property type="entry name" value="HCP-like"/>
    <property type="match status" value="1"/>
</dbReference>
<dbReference type="Gene3D" id="1.25.40.10">
    <property type="entry name" value="Tetratricopeptide repeat domain"/>
    <property type="match status" value="1"/>
</dbReference>
<dbReference type="OrthoDB" id="6810016at2"/>
<dbReference type="PANTHER" id="PTHR22576:SF37">
    <property type="entry name" value="MUCOSA-ASSOCIATED LYMPHOID TISSUE LYMPHOMA TRANSLOCATION PROTEIN 1"/>
    <property type="match status" value="1"/>
</dbReference>
<comment type="caution">
    <text evidence="2">The sequence shown here is derived from an EMBL/GenBank/DDBJ whole genome shotgun (WGS) entry which is preliminary data.</text>
</comment>
<evidence type="ECO:0000259" key="1">
    <source>
        <dbReference type="Pfam" id="PF00656"/>
    </source>
</evidence>
<dbReference type="InterPro" id="IPR052039">
    <property type="entry name" value="Caspase-related_regulators"/>
</dbReference>
<dbReference type="SMART" id="SM00671">
    <property type="entry name" value="SEL1"/>
    <property type="match status" value="2"/>
</dbReference>
<dbReference type="EMBL" id="CBTK010000123">
    <property type="protein sequence ID" value="CDH45111.1"/>
    <property type="molecule type" value="Genomic_DNA"/>
</dbReference>
<dbReference type="GO" id="GO:0006508">
    <property type="term" value="P:proteolysis"/>
    <property type="evidence" value="ECO:0007669"/>
    <property type="project" value="InterPro"/>
</dbReference>
<dbReference type="Pfam" id="PF00656">
    <property type="entry name" value="Peptidase_C14"/>
    <property type="match status" value="1"/>
</dbReference>
<dbReference type="AlphaFoldDB" id="A0A7U7GB60"/>
<keyword evidence="3" id="KW-1185">Reference proteome</keyword>
<organism evidence="2 3">
    <name type="scientific">Candidatus Contendobacter odensis Run_B_J11</name>
    <dbReference type="NCBI Taxonomy" id="1400861"/>
    <lineage>
        <taxon>Bacteria</taxon>
        <taxon>Pseudomonadati</taxon>
        <taxon>Pseudomonadota</taxon>
        <taxon>Gammaproteobacteria</taxon>
        <taxon>Candidatus Competibacteraceae</taxon>
        <taxon>Candidatus Contendibacter</taxon>
    </lineage>
</organism>
<accession>A0A7U7GB60</accession>
<evidence type="ECO:0000313" key="2">
    <source>
        <dbReference type="EMBL" id="CDH45111.1"/>
    </source>
</evidence>
<dbReference type="Pfam" id="PF08238">
    <property type="entry name" value="Sel1"/>
    <property type="match status" value="2"/>
</dbReference>
<name>A0A7U7GB60_9GAMM</name>
<evidence type="ECO:0000313" key="3">
    <source>
        <dbReference type="Proteomes" id="UP000019184"/>
    </source>
</evidence>
<dbReference type="RefSeq" id="WP_051497654.1">
    <property type="nucleotide sequence ID" value="NZ_CBTK010000123.1"/>
</dbReference>
<dbReference type="InterPro" id="IPR011990">
    <property type="entry name" value="TPR-like_helical_dom_sf"/>
</dbReference>
<dbReference type="Proteomes" id="UP000019184">
    <property type="component" value="Unassembled WGS sequence"/>
</dbReference>
<dbReference type="SUPFAM" id="SSF52129">
    <property type="entry name" value="Caspase-like"/>
    <property type="match status" value="1"/>
</dbReference>
<proteinExistence type="predicted"/>
<feature type="domain" description="Peptidase C14 caspase" evidence="1">
    <location>
        <begin position="344"/>
        <end position="568"/>
    </location>
</feature>
<dbReference type="Gene3D" id="3.40.50.1460">
    <property type="match status" value="1"/>
</dbReference>
<reference evidence="2 3" key="1">
    <citation type="journal article" date="2014" name="ISME J.">
        <title>Candidatus Competibacter-lineage genomes retrieved from metagenomes reveal functional metabolic diversity.</title>
        <authorList>
            <person name="McIlroy S.J."/>
            <person name="Albertsen M."/>
            <person name="Andresen E.K."/>
            <person name="Saunders A.M."/>
            <person name="Kristiansen R."/>
            <person name="Stokholm-Bjerregaard M."/>
            <person name="Nielsen K.L."/>
            <person name="Nielsen P.H."/>
        </authorList>
    </citation>
    <scope>NUCLEOTIDE SEQUENCE [LARGE SCALE GENOMIC DNA]</scope>
    <source>
        <strain evidence="2 3">Run_B_J11</strain>
    </source>
</reference>